<name>A0ACB9AKQ4_CICIN</name>
<keyword evidence="2" id="KW-1185">Reference proteome</keyword>
<dbReference type="Proteomes" id="UP001055811">
    <property type="component" value="Linkage Group LG07"/>
</dbReference>
<accession>A0ACB9AKQ4</accession>
<evidence type="ECO:0000313" key="1">
    <source>
        <dbReference type="EMBL" id="KAI3710288.1"/>
    </source>
</evidence>
<reference evidence="2" key="1">
    <citation type="journal article" date="2022" name="Mol. Ecol. Resour.">
        <title>The genomes of chicory, endive, great burdock and yacon provide insights into Asteraceae palaeo-polyploidization history and plant inulin production.</title>
        <authorList>
            <person name="Fan W."/>
            <person name="Wang S."/>
            <person name="Wang H."/>
            <person name="Wang A."/>
            <person name="Jiang F."/>
            <person name="Liu H."/>
            <person name="Zhao H."/>
            <person name="Xu D."/>
            <person name="Zhang Y."/>
        </authorList>
    </citation>
    <scope>NUCLEOTIDE SEQUENCE [LARGE SCALE GENOMIC DNA]</scope>
    <source>
        <strain evidence="2">cv. Punajuju</strain>
    </source>
</reference>
<dbReference type="EMBL" id="CM042015">
    <property type="protein sequence ID" value="KAI3710288.1"/>
    <property type="molecule type" value="Genomic_DNA"/>
</dbReference>
<comment type="caution">
    <text evidence="1">The sequence shown here is derived from an EMBL/GenBank/DDBJ whole genome shotgun (WGS) entry which is preliminary data.</text>
</comment>
<protein>
    <submittedName>
        <fullName evidence="1">Uncharacterized protein</fullName>
    </submittedName>
</protein>
<gene>
    <name evidence="1" type="ORF">L2E82_40066</name>
</gene>
<reference evidence="1 2" key="2">
    <citation type="journal article" date="2022" name="Mol. Ecol. Resour.">
        <title>The genomes of chicory, endive, great burdock and yacon provide insights into Asteraceae paleo-polyploidization history and plant inulin production.</title>
        <authorList>
            <person name="Fan W."/>
            <person name="Wang S."/>
            <person name="Wang H."/>
            <person name="Wang A."/>
            <person name="Jiang F."/>
            <person name="Liu H."/>
            <person name="Zhao H."/>
            <person name="Xu D."/>
            <person name="Zhang Y."/>
        </authorList>
    </citation>
    <scope>NUCLEOTIDE SEQUENCE [LARGE SCALE GENOMIC DNA]</scope>
    <source>
        <strain evidence="2">cv. Punajuju</strain>
        <tissue evidence="1">Leaves</tissue>
    </source>
</reference>
<organism evidence="1 2">
    <name type="scientific">Cichorium intybus</name>
    <name type="common">Chicory</name>
    <dbReference type="NCBI Taxonomy" id="13427"/>
    <lineage>
        <taxon>Eukaryota</taxon>
        <taxon>Viridiplantae</taxon>
        <taxon>Streptophyta</taxon>
        <taxon>Embryophyta</taxon>
        <taxon>Tracheophyta</taxon>
        <taxon>Spermatophyta</taxon>
        <taxon>Magnoliopsida</taxon>
        <taxon>eudicotyledons</taxon>
        <taxon>Gunneridae</taxon>
        <taxon>Pentapetalae</taxon>
        <taxon>asterids</taxon>
        <taxon>campanulids</taxon>
        <taxon>Asterales</taxon>
        <taxon>Asteraceae</taxon>
        <taxon>Cichorioideae</taxon>
        <taxon>Cichorieae</taxon>
        <taxon>Cichoriinae</taxon>
        <taxon>Cichorium</taxon>
    </lineage>
</organism>
<proteinExistence type="predicted"/>
<evidence type="ECO:0000313" key="2">
    <source>
        <dbReference type="Proteomes" id="UP001055811"/>
    </source>
</evidence>
<sequence length="87" mass="9237">MKPSGPTKPLGASWPPPCLLLLNLDSWCTKMGKQIISDSTYKTQTIDSKPFLAPFSVAFSGGMGGEGGCAANAGDCHWQTTRYLDLA</sequence>